<reference evidence="2 3" key="1">
    <citation type="submission" date="2023-10" db="EMBL/GenBank/DDBJ databases">
        <authorList>
            <person name="Maclean D."/>
            <person name="Macfadyen A."/>
        </authorList>
    </citation>
    <scope>NUCLEOTIDE SEQUENCE [LARGE SCALE GENOMIC DNA]</scope>
</reference>
<dbReference type="InterPro" id="IPR001251">
    <property type="entry name" value="CRAL-TRIO_dom"/>
</dbReference>
<dbReference type="CDD" id="cd00170">
    <property type="entry name" value="SEC14"/>
    <property type="match status" value="1"/>
</dbReference>
<accession>A0AAV1HSZ1</accession>
<name>A0AAV1HSZ1_9CHLO</name>
<dbReference type="SMART" id="SM00516">
    <property type="entry name" value="SEC14"/>
    <property type="match status" value="1"/>
</dbReference>
<sequence>MMSRQPGLERIVRNAALLGAACWAVDKAQSNSNIAIRVSQDISSGKHAAACEASKRSPGQVAQIGVPNIVSLPSLLSFFGAVPAVTLQQGTCNGSSSSVLLSGWQPSCYVAPEASYQAGVSPPASALKGDATATRRAATVASEHPEIARAIRGVLEERGIRLPDCHFRSADVELVRYAITVGLLTARTPDERRKVVEAAAQRAQATAEWLDSHEFLPEAELSSWEDVVHWAQDDPEGRPVLIVHLKAALKQDAAGAKRAAEAILTHMECVLQRRLRDDLGGPEQVVVVLDSRGAPTLQFRKLVTAIQNIALTLNRHYPARLYRLYLVDAPAIVHLPVRAIKAMLHPSTSSKILVCELGDERLPLDLNEDAALHQRRQH</sequence>
<dbReference type="Pfam" id="PF00650">
    <property type="entry name" value="CRAL_TRIO"/>
    <property type="match status" value="1"/>
</dbReference>
<gene>
    <name evidence="2" type="ORF">CVIRNUC_001370</name>
</gene>
<dbReference type="PANTHER" id="PTHR47041:SF5">
    <property type="entry name" value="SEC14 CYTOSOLIC FACTOR FAMILY PROTEIN"/>
    <property type="match status" value="1"/>
</dbReference>
<dbReference type="AlphaFoldDB" id="A0AAV1HSZ1"/>
<protein>
    <recommendedName>
        <fullName evidence="1">CRAL-TRIO domain-containing protein</fullName>
    </recommendedName>
</protein>
<comment type="caution">
    <text evidence="2">The sequence shown here is derived from an EMBL/GenBank/DDBJ whole genome shotgun (WGS) entry which is preliminary data.</text>
</comment>
<evidence type="ECO:0000313" key="3">
    <source>
        <dbReference type="Proteomes" id="UP001314263"/>
    </source>
</evidence>
<evidence type="ECO:0000313" key="2">
    <source>
        <dbReference type="EMBL" id="CAK0742070.1"/>
    </source>
</evidence>
<dbReference type="EMBL" id="CAUYUE010000002">
    <property type="protein sequence ID" value="CAK0742070.1"/>
    <property type="molecule type" value="Genomic_DNA"/>
</dbReference>
<evidence type="ECO:0000259" key="1">
    <source>
        <dbReference type="PROSITE" id="PS50191"/>
    </source>
</evidence>
<organism evidence="2 3">
    <name type="scientific">Coccomyxa viridis</name>
    <dbReference type="NCBI Taxonomy" id="1274662"/>
    <lineage>
        <taxon>Eukaryota</taxon>
        <taxon>Viridiplantae</taxon>
        <taxon>Chlorophyta</taxon>
        <taxon>core chlorophytes</taxon>
        <taxon>Trebouxiophyceae</taxon>
        <taxon>Trebouxiophyceae incertae sedis</taxon>
        <taxon>Coccomyxaceae</taxon>
        <taxon>Coccomyxa</taxon>
    </lineage>
</organism>
<proteinExistence type="predicted"/>
<dbReference type="InterPro" id="IPR036865">
    <property type="entry name" value="CRAL-TRIO_dom_sf"/>
</dbReference>
<feature type="domain" description="CRAL-TRIO" evidence="1">
    <location>
        <begin position="216"/>
        <end position="378"/>
    </location>
</feature>
<dbReference type="PROSITE" id="PS50191">
    <property type="entry name" value="CRAL_TRIO"/>
    <property type="match status" value="1"/>
</dbReference>
<dbReference type="SUPFAM" id="SSF52087">
    <property type="entry name" value="CRAL/TRIO domain"/>
    <property type="match status" value="1"/>
</dbReference>
<keyword evidence="3" id="KW-1185">Reference proteome</keyword>
<dbReference type="Gene3D" id="3.40.525.10">
    <property type="entry name" value="CRAL-TRIO lipid binding domain"/>
    <property type="match status" value="1"/>
</dbReference>
<dbReference type="Proteomes" id="UP001314263">
    <property type="component" value="Unassembled WGS sequence"/>
</dbReference>
<dbReference type="PANTHER" id="PTHR47041">
    <property type="entry name" value="SEC14 CYTOSOLIC FACTOR FAMILY PROTEIN / PHOSPHOGLYCERIDE TRANSFER FAMILY PROTEIN"/>
    <property type="match status" value="1"/>
</dbReference>